<dbReference type="InterPro" id="IPR050417">
    <property type="entry name" value="Sugar_Epim/Isomerase"/>
</dbReference>
<name>A0ABT5YQ18_9PROT</name>
<evidence type="ECO:0000259" key="3">
    <source>
        <dbReference type="Pfam" id="PF01261"/>
    </source>
</evidence>
<dbReference type="InterPro" id="IPR013022">
    <property type="entry name" value="Xyl_isomerase-like_TIM-brl"/>
</dbReference>
<comment type="similarity">
    <text evidence="2">Belongs to the hyi family.</text>
</comment>
<dbReference type="EMBL" id="JARHUD010000008">
    <property type="protein sequence ID" value="MDF2096989.1"/>
    <property type="molecule type" value="Genomic_DNA"/>
</dbReference>
<evidence type="ECO:0000313" key="5">
    <source>
        <dbReference type="Proteomes" id="UP001215503"/>
    </source>
</evidence>
<proteinExistence type="inferred from homology"/>
<keyword evidence="1 2" id="KW-0413">Isomerase</keyword>
<gene>
    <name evidence="4" type="ORF">P2G67_13485</name>
</gene>
<dbReference type="PANTHER" id="PTHR43489">
    <property type="entry name" value="ISOMERASE"/>
    <property type="match status" value="1"/>
</dbReference>
<organism evidence="4 5">
    <name type="scientific">Aquibaculum arenosum</name>
    <dbReference type="NCBI Taxonomy" id="3032591"/>
    <lineage>
        <taxon>Bacteria</taxon>
        <taxon>Pseudomonadati</taxon>
        <taxon>Pseudomonadota</taxon>
        <taxon>Alphaproteobacteria</taxon>
        <taxon>Rhodospirillales</taxon>
        <taxon>Rhodovibrionaceae</taxon>
        <taxon>Aquibaculum</taxon>
    </lineage>
</organism>
<dbReference type="Proteomes" id="UP001215503">
    <property type="component" value="Unassembled WGS sequence"/>
</dbReference>
<dbReference type="InterPro" id="IPR036237">
    <property type="entry name" value="Xyl_isomerase-like_sf"/>
</dbReference>
<dbReference type="PANTHER" id="PTHR43489:SF6">
    <property type="entry name" value="HYDROXYPYRUVATE ISOMERASE-RELATED"/>
    <property type="match status" value="1"/>
</dbReference>
<accession>A0ABT5YQ18</accession>
<evidence type="ECO:0000313" key="4">
    <source>
        <dbReference type="EMBL" id="MDF2096989.1"/>
    </source>
</evidence>
<comment type="caution">
    <text evidence="4">The sequence shown here is derived from an EMBL/GenBank/DDBJ whole genome shotgun (WGS) entry which is preliminary data.</text>
</comment>
<dbReference type="RefSeq" id="WP_275823759.1">
    <property type="nucleotide sequence ID" value="NZ_JARHUD010000008.1"/>
</dbReference>
<feature type="domain" description="Xylose isomerase-like TIM barrel" evidence="3">
    <location>
        <begin position="21"/>
        <end position="255"/>
    </location>
</feature>
<protein>
    <submittedName>
        <fullName evidence="4">TIM barrel protein</fullName>
    </submittedName>
</protein>
<dbReference type="InterPro" id="IPR026040">
    <property type="entry name" value="HyI-like"/>
</dbReference>
<sequence>MYLAANLSMLFDDRPMSERFGAAAAAGFSTVEIQFPHFHTLEELQRARDAAGVDIVLINVPAGDPEAGEAGLASLPGREADFRAAVDTCLDYARGLGARKINVLAGKPPSDAPREEIWKTLISNLRLAADRLGEAGLAVQVEAINPVDVPGFFLNSLDSGLEALARAERENLQLQFDFYHMAITEPSLNEAITRAGHHIGHVQFADNPGRHEPGTGTLDLLSAIAALRATGYDDALAAEYRPAGRTEDGLGWMADFTRAIS</sequence>
<dbReference type="Pfam" id="PF01261">
    <property type="entry name" value="AP_endonuc_2"/>
    <property type="match status" value="1"/>
</dbReference>
<evidence type="ECO:0000256" key="2">
    <source>
        <dbReference type="PIRNR" id="PIRNR006241"/>
    </source>
</evidence>
<evidence type="ECO:0000256" key="1">
    <source>
        <dbReference type="ARBA" id="ARBA00023235"/>
    </source>
</evidence>
<keyword evidence="5" id="KW-1185">Reference proteome</keyword>
<dbReference type="SUPFAM" id="SSF51658">
    <property type="entry name" value="Xylose isomerase-like"/>
    <property type="match status" value="1"/>
</dbReference>
<dbReference type="PIRSF" id="PIRSF006241">
    <property type="entry name" value="HyI"/>
    <property type="match status" value="1"/>
</dbReference>
<dbReference type="Gene3D" id="3.20.20.150">
    <property type="entry name" value="Divalent-metal-dependent TIM barrel enzymes"/>
    <property type="match status" value="1"/>
</dbReference>
<reference evidence="4 5" key="1">
    <citation type="submission" date="2023-03" db="EMBL/GenBank/DDBJ databases">
        <title>Fodinicurvata sp. CAU 1616 isolated from sea sendiment.</title>
        <authorList>
            <person name="Kim W."/>
        </authorList>
    </citation>
    <scope>NUCLEOTIDE SEQUENCE [LARGE SCALE GENOMIC DNA]</scope>
    <source>
        <strain evidence="4 5">CAU 1616</strain>
    </source>
</reference>